<name>A0ABP1AIH4_9BRYO</name>
<sequence length="99" mass="10900">MTGTKPSGNSNVVNTETLQCREAVQPGPQFGLPIVEKLRLGLQRCREEISIAVLILAPGLKVLRDLVPRWVTWVLRVGLQISVDCDIPTGPNLLREIMA</sequence>
<keyword evidence="2" id="KW-1185">Reference proteome</keyword>
<dbReference type="Proteomes" id="UP001497522">
    <property type="component" value="Chromosome 12"/>
</dbReference>
<protein>
    <submittedName>
        <fullName evidence="1">Uncharacterized protein</fullName>
    </submittedName>
</protein>
<gene>
    <name evidence="1" type="ORF">CSSPJE1EN2_LOCUS5351</name>
</gene>
<organism evidence="1 2">
    <name type="scientific">Sphagnum jensenii</name>
    <dbReference type="NCBI Taxonomy" id="128206"/>
    <lineage>
        <taxon>Eukaryota</taxon>
        <taxon>Viridiplantae</taxon>
        <taxon>Streptophyta</taxon>
        <taxon>Embryophyta</taxon>
        <taxon>Bryophyta</taxon>
        <taxon>Sphagnophytina</taxon>
        <taxon>Sphagnopsida</taxon>
        <taxon>Sphagnales</taxon>
        <taxon>Sphagnaceae</taxon>
        <taxon>Sphagnum</taxon>
    </lineage>
</organism>
<accession>A0ABP1AIH4</accession>
<proteinExistence type="predicted"/>
<evidence type="ECO:0000313" key="1">
    <source>
        <dbReference type="EMBL" id="CAK9862356.1"/>
    </source>
</evidence>
<evidence type="ECO:0000313" key="2">
    <source>
        <dbReference type="Proteomes" id="UP001497522"/>
    </source>
</evidence>
<reference evidence="1" key="1">
    <citation type="submission" date="2024-03" db="EMBL/GenBank/DDBJ databases">
        <authorList>
            <consortium name="ELIXIR-Norway"/>
            <consortium name="Elixir Norway"/>
        </authorList>
    </citation>
    <scope>NUCLEOTIDE SEQUENCE</scope>
</reference>
<dbReference type="EMBL" id="OZ023713">
    <property type="protein sequence ID" value="CAK9862356.1"/>
    <property type="molecule type" value="Genomic_DNA"/>
</dbReference>